<keyword evidence="2" id="KW-0472">Membrane</keyword>
<proteinExistence type="predicted"/>
<feature type="region of interest" description="Disordered" evidence="1">
    <location>
        <begin position="313"/>
        <end position="383"/>
    </location>
</feature>
<evidence type="ECO:0000256" key="1">
    <source>
        <dbReference type="SAM" id="MobiDB-lite"/>
    </source>
</evidence>
<feature type="domain" description="DUF5979" evidence="3">
    <location>
        <begin position="2305"/>
        <end position="2406"/>
    </location>
</feature>
<accession>A0A1T5K742</accession>
<feature type="compositionally biased region" description="Low complexity" evidence="1">
    <location>
        <begin position="2167"/>
        <end position="2178"/>
    </location>
</feature>
<keyword evidence="2" id="KW-0812">Transmembrane</keyword>
<dbReference type="OrthoDB" id="3751233at2"/>
<feature type="domain" description="DUF5979" evidence="3">
    <location>
        <begin position="1992"/>
        <end position="2094"/>
    </location>
</feature>
<dbReference type="InterPro" id="IPR046022">
    <property type="entry name" value="DUF5979"/>
</dbReference>
<feature type="domain" description="DUF5979" evidence="3">
    <location>
        <begin position="2672"/>
        <end position="2780"/>
    </location>
</feature>
<feature type="transmembrane region" description="Helical" evidence="2">
    <location>
        <begin position="2911"/>
        <end position="2931"/>
    </location>
</feature>
<evidence type="ECO:0000259" key="3">
    <source>
        <dbReference type="Pfam" id="PF19407"/>
    </source>
</evidence>
<name>A0A1T5K742_9MICO</name>
<gene>
    <name evidence="4" type="ORF">SAMN04324258_1904</name>
</gene>
<feature type="compositionally biased region" description="Polar residues" evidence="1">
    <location>
        <begin position="824"/>
        <end position="844"/>
    </location>
</feature>
<evidence type="ECO:0000313" key="5">
    <source>
        <dbReference type="Proteomes" id="UP000189777"/>
    </source>
</evidence>
<feature type="compositionally biased region" description="Polar residues" evidence="1">
    <location>
        <begin position="313"/>
        <end position="326"/>
    </location>
</feature>
<dbReference type="RefSeq" id="WP_139820817.1">
    <property type="nucleotide sequence ID" value="NZ_FUZQ01000003.1"/>
</dbReference>
<reference evidence="4 5" key="1">
    <citation type="submission" date="2017-02" db="EMBL/GenBank/DDBJ databases">
        <authorList>
            <person name="Peterson S.W."/>
        </authorList>
    </citation>
    <scope>NUCLEOTIDE SEQUENCE [LARGE SCALE GENOMIC DNA]</scope>
    <source>
        <strain evidence="4 5">DSM 21481</strain>
    </source>
</reference>
<evidence type="ECO:0000313" key="4">
    <source>
        <dbReference type="EMBL" id="SKC59542.1"/>
    </source>
</evidence>
<feature type="compositionally biased region" description="Low complexity" evidence="1">
    <location>
        <begin position="368"/>
        <end position="379"/>
    </location>
</feature>
<dbReference type="Gene3D" id="2.60.40.1140">
    <property type="entry name" value="Collagen-binding surface protein Cna, B-type domain"/>
    <property type="match status" value="6"/>
</dbReference>
<feature type="region of interest" description="Disordered" evidence="1">
    <location>
        <begin position="1"/>
        <end position="22"/>
    </location>
</feature>
<feature type="compositionally biased region" description="Polar residues" evidence="1">
    <location>
        <begin position="1"/>
        <end position="10"/>
    </location>
</feature>
<feature type="compositionally biased region" description="Polar residues" evidence="1">
    <location>
        <begin position="338"/>
        <end position="357"/>
    </location>
</feature>
<dbReference type="EMBL" id="FUZQ01000003">
    <property type="protein sequence ID" value="SKC59542.1"/>
    <property type="molecule type" value="Genomic_DNA"/>
</dbReference>
<protein>
    <submittedName>
        <fullName evidence="4">Uncharacterized conserved protein</fullName>
    </submittedName>
</protein>
<feature type="domain" description="DUF5979" evidence="3">
    <location>
        <begin position="1764"/>
        <end position="1860"/>
    </location>
</feature>
<feature type="domain" description="DUF5979" evidence="3">
    <location>
        <begin position="2410"/>
        <end position="2520"/>
    </location>
</feature>
<feature type="region of interest" description="Disordered" evidence="1">
    <location>
        <begin position="822"/>
        <end position="863"/>
    </location>
</feature>
<keyword evidence="2" id="KW-1133">Transmembrane helix</keyword>
<feature type="region of interest" description="Disordered" evidence="1">
    <location>
        <begin position="1283"/>
        <end position="1313"/>
    </location>
</feature>
<dbReference type="STRING" id="526729.SAMN04324258_1904"/>
<feature type="domain" description="DUF5979" evidence="3">
    <location>
        <begin position="2571"/>
        <end position="2668"/>
    </location>
</feature>
<feature type="domain" description="DUF5979" evidence="3">
    <location>
        <begin position="2202"/>
        <end position="2301"/>
    </location>
</feature>
<dbReference type="NCBIfam" id="TIGR01451">
    <property type="entry name" value="B_ant_repeat"/>
    <property type="match status" value="1"/>
</dbReference>
<dbReference type="Pfam" id="PF19407">
    <property type="entry name" value="DUF5979"/>
    <property type="match status" value="10"/>
</dbReference>
<keyword evidence="5" id="KW-1185">Reference proteome</keyword>
<dbReference type="Proteomes" id="UP000189777">
    <property type="component" value="Unassembled WGS sequence"/>
</dbReference>
<feature type="compositionally biased region" description="Basic residues" evidence="1">
    <location>
        <begin position="11"/>
        <end position="22"/>
    </location>
</feature>
<organism evidence="4 5">
    <name type="scientific">Krasilnikoviella flava</name>
    <dbReference type="NCBI Taxonomy" id="526729"/>
    <lineage>
        <taxon>Bacteria</taxon>
        <taxon>Bacillati</taxon>
        <taxon>Actinomycetota</taxon>
        <taxon>Actinomycetes</taxon>
        <taxon>Micrococcales</taxon>
        <taxon>Promicromonosporaceae</taxon>
        <taxon>Krasilnikoviella</taxon>
    </lineage>
</organism>
<dbReference type="InterPro" id="IPR047589">
    <property type="entry name" value="DUF11_rpt"/>
</dbReference>
<evidence type="ECO:0000256" key="2">
    <source>
        <dbReference type="SAM" id="Phobius"/>
    </source>
</evidence>
<feature type="domain" description="DUF5979" evidence="3">
    <location>
        <begin position="2099"/>
        <end position="2197"/>
    </location>
</feature>
<sequence>MVNGRRTSGARQRHKALQQRARRRVRRGASVLGVFALALAGAVIPATTASAAEWGIQKQVTSGPGPYEPGQNVTYSIQISCSDPNLDPCVNAVMTDELPDELILVSATVSSGGGEVTTDGNTVTYTNPSVPNGQQALVTVTAQVDPDLPYSQNGVPIPNTATVDADNAEPVSDDVEITPVVELELDSDTAKTIEPEGALAEPGTPATMTLEGTNTSNAAVDTLVVQDPVDPTADPNPFTYLEYSGTGDITLPPNADTVEEEYWDGDSWEPLDDTVDPTTVQGVRYTFSGDIQPGATATIPVDVQQSEAVTELNDPTTVTNDTSSYVTLDDAESEPTTDSDTYVITPPNTSVTASKTFSPAEVSAGDPTTVTLGATNTGTPVDTMTIIEPAPGTDSPFEGEDPITFTGWGTDGAGAGVVWPTGATEATVTFTCADGSTPSDSTTTANTLPDPPVGCEVVGFTIEYTGNIVNGGAATVPFTADTDPDQTPDNVSHPNEIEADVPSAEPATADAELVTLVDRLATDIEKIVTPSTIPAVPGQSVVVQLPSQLLPFGPDGSTTEANTFVVQEPVDPANPGEFWENFAATGVRSTDVPANATLTVNYWDGDSWEPAPGCGPTDGPATVNCDLPAGAEGVQFVFTSDDGFPPGTEFQPNFTADYTGPTDRDDPIENCGYSAASADTVDPTEPVEGCDTVDPFPVDGEGPGDFIDKTMLGDPATVRARTDDQVTAQITWSTGGFSGVDPMVISDIENPETTAIADSFYDAFNLVSVDPIDASVDPMIPYDQVESVELFVDGAWVEASGDPCPEACDGTFPGYTLTAEEQESATSVRLTYTESPSRSANPTDPTAPAAGDGVARSTQDDGRHLDLTFQVRDFKRSAPTEAVLGATSGTMYNTDTAGVVNDTAEGTATYDGEEFTDADADTAEILDVPLNVTVDKEWTGGPLSVPPPGTPNEFYPSTTVTVTGTNNSAAKIEELRLADPGAVDSDDVQTAPGTPPFDAFTLTAIELSPPAGTETTTVTLTNEAGETATFTEAEAEALGPDVLAQVVGVEVAYDGLVEPGAAGTMDLTLQLRETDRYTDAPITVADYSPVPNGAVATLDDPGGTGGDVRQAFDDANMVLQDAAIALEVGKSFDPDTIVEPNNGVGPDGDTPVVMTLTGQPLGPSRSVEMVLTDDDPQFWNQYDFVGFDPSAGLVNPIDQVQVDVFTGGTFVGEPDSPDPVTVTGGAWVEGTPSSSFTLPDGVEPADVQGLRFTFTRADGAIWENPATPTQSVPIQILRRDEMRSGGEVQHDLAGNPVAPGESAPGVASNSVQGSTTGADLVVDPESGDLVPVSGTDEAESSILYQHATNGVTIEKDFAGTPSGSTQAPDATFPMNITFTNTGDRPIIDPVVTDAMPVDDEGPQLTLAEDADEPFSYALGGVDDPDTSTPDLPTDAAQVTVDQTGDIESLGFSFPEGSVLEVGQSYTITVQVNFRFAIEPQTLVENTAGVTGDRPWDECSPRLNEETGACEADADVTPTGTAVLQQQKFVKATDDDELDVMIDPDYTGPITECETNAAGFYAYPCTPVIAPGHDETWRVRVDNVGNLPMNKVVLYDRFPTPGDTGSLPTSTTQRGSQWTPIFTDDPLPRVVNAPAGSEVEYFYTTVDDYCGDDIQDPQNEPICSTDPDAGGWAPLTPDLSDEVLESITAIKNVITFPEDDLFQPGQFIALEATSTTPPVAPEAGDRSIAWNSAAASGVVVSNQGEFNLLPTEGVKVGVATATGPLEVNKVVTGEGAEYAPDSFDLTVECTSAVGSWVETELDPIPITVTPGTPVTVPNLPYGAECTVTEDPAAGQTELIVGSVTIGESPDVTELTAVNVYDLASIDISKEVVTDAVDQDGEPVPFGPFEATVECTFLGEDVYAEGYGPDDPMVVALEDGETVTLDGLPVGSECTVTETGTGNASSVSITVAQAGQDPVVTDGPSADLTLEPDVLGESTNDVTLSNVYDVGSIELTKVVDGDGADEFGDGPFTFDVVCTYDDDGDGPLEPRTVYDDSVSLGGDDPLVLTIDDLPAGAVCDITETDDGGATDTVVTPNPVTVGADETAEVTATNTFDLGSVAVDKVVTGEGAELYGAGPFTVEIACTYEGDEVAIDPASQTFVGGETVTFAGIPIGAECDITETDDGGATSSDVSPSTVTVGGEDGSTDPVEVTATNTFDVGEIAVDKAVDGDGAAYAQGPYEVTLACTFNGQEVEIPEPGATQTLNAGDTVTYEDLPIGAECTVTESDQNQATSVTIEPENVVVGGEDGTETSIAVDVTNTYDLGQFTVTKDVVGDGADFGVGPFTVEAACTFEGAEIDMGSGTIGGATRTVEPGGTVTYSGLPVGAECTVTETADYGAADVTIDPETVIVPAADGDPVAVTVTNRFDVGTIEVDKELAGLGALYGPGPFEVTLECTYQGDPIEIPGGGVRTFTPGEPAVYDGLPVGAECSVIETNDFGASSTTMSVDGGDAVDGTTVDGVVVPPNDGGDPTSVTVTAENTFLTAPLVVRKTVDGDGAAFAPAMPDLPGLPELPDPLPTDPEEIAALLDQVNDYVDQVGAAYQELPYSVTLECTDNQGAPVGTIPGGPERRFGPGVPALYFGLQHDDECTITETEVGGATSTTIDPNPVTIDGEATITAPNEAAVTNTYDVGEFTVEKAVDGDGASFAAGPYEVSAACTFEGTPIDMDSGDIGGATRTVTPDEPAAYDGLPIGAECVVTETDAAGATSSTVSTAVEDGEPGQVVVPGADADPAVVTVTNTFDVGSLAVDKVVDFEGDAYDVGPFEVTLACTFQGEDIEIPGGAAREIAAGDTVTYAGLPIGAECVVTETDDGGAASSTVSSVGDGDPGAVTVAAEAASVTVTNTFDAVPPPIDPGDDGDTGGGGWLPTTGADIALWVGLAVLLVAGGIILVGVRRRHQH</sequence>
<feature type="region of interest" description="Disordered" evidence="1">
    <location>
        <begin position="2162"/>
        <end position="2186"/>
    </location>
</feature>
<feature type="domain" description="DUF5979" evidence="3">
    <location>
        <begin position="2785"/>
        <end position="2884"/>
    </location>
</feature>
<feature type="domain" description="DUF5979" evidence="3">
    <location>
        <begin position="1865"/>
        <end position="1987"/>
    </location>
</feature>